<proteinExistence type="predicted"/>
<organism evidence="1 2">
    <name type="scientific">Pseudoduganella aquatica</name>
    <dbReference type="NCBI Taxonomy" id="2660641"/>
    <lineage>
        <taxon>Bacteria</taxon>
        <taxon>Pseudomonadati</taxon>
        <taxon>Pseudomonadota</taxon>
        <taxon>Betaproteobacteria</taxon>
        <taxon>Burkholderiales</taxon>
        <taxon>Oxalobacteraceae</taxon>
        <taxon>Telluria group</taxon>
        <taxon>Pseudoduganella</taxon>
    </lineage>
</organism>
<accession>A0A7X4KN72</accession>
<comment type="caution">
    <text evidence="1">The sequence shown here is derived from an EMBL/GenBank/DDBJ whole genome shotgun (WGS) entry which is preliminary data.</text>
</comment>
<gene>
    <name evidence="1" type="ORF">GTP77_11050</name>
</gene>
<dbReference type="NCBIfam" id="NF042415">
    <property type="entry name" value="STY0301_fam"/>
    <property type="match status" value="1"/>
</dbReference>
<dbReference type="InterPro" id="IPR049973">
    <property type="entry name" value="STY0301-like"/>
</dbReference>
<keyword evidence="2" id="KW-1185">Reference proteome</keyword>
<sequence>MKHAAAMLCAALATGGARAQKEEIVCPPAILASTTVTTAEGWEPVGGAAEYKLEHAQLFSGHPSDSVQVTPDESSKGKSLITQWRIKHEQAPEFWIGCAYRDTTVVLARKLDTHVSRCVARYDQSDGPPPGHLQSLTCS</sequence>
<evidence type="ECO:0000313" key="1">
    <source>
        <dbReference type="EMBL" id="MYN07871.1"/>
    </source>
</evidence>
<name>A0A7X4KN72_9BURK</name>
<evidence type="ECO:0000313" key="2">
    <source>
        <dbReference type="Proteomes" id="UP000450676"/>
    </source>
</evidence>
<dbReference type="EMBL" id="WWCU01000010">
    <property type="protein sequence ID" value="MYN07871.1"/>
    <property type="molecule type" value="Genomic_DNA"/>
</dbReference>
<dbReference type="AlphaFoldDB" id="A0A7X4KN72"/>
<dbReference type="Proteomes" id="UP000450676">
    <property type="component" value="Unassembled WGS sequence"/>
</dbReference>
<reference evidence="1 2" key="1">
    <citation type="submission" date="2019-12" db="EMBL/GenBank/DDBJ databases">
        <title>Novel species isolated from a subtropical stream in China.</title>
        <authorList>
            <person name="Lu H."/>
        </authorList>
    </citation>
    <scope>NUCLEOTIDE SEQUENCE [LARGE SCALE GENOMIC DNA]</scope>
    <source>
        <strain evidence="1 2">FT127W</strain>
    </source>
</reference>
<protein>
    <submittedName>
        <fullName evidence="1">Uncharacterized protein</fullName>
    </submittedName>
</protein>
<dbReference type="RefSeq" id="WP_161072216.1">
    <property type="nucleotide sequence ID" value="NZ_WWCU01000010.1"/>
</dbReference>